<dbReference type="Pfam" id="PF02045">
    <property type="entry name" value="CBFB_NFYA"/>
    <property type="match status" value="1"/>
</dbReference>
<evidence type="ECO:0000313" key="11">
    <source>
        <dbReference type="Proteomes" id="UP001632038"/>
    </source>
</evidence>
<evidence type="ECO:0000256" key="7">
    <source>
        <dbReference type="ARBA" id="ARBA00025911"/>
    </source>
</evidence>
<dbReference type="PANTHER" id="PTHR12632">
    <property type="entry name" value="TRANSCRIPTION FACTOR NF-Y ALPHA-RELATED"/>
    <property type="match status" value="1"/>
</dbReference>
<dbReference type="PRINTS" id="PR00616">
    <property type="entry name" value="CCAATSUBUNTB"/>
</dbReference>
<feature type="region of interest" description="Disordered" evidence="9">
    <location>
        <begin position="49"/>
        <end position="84"/>
    </location>
</feature>
<accession>A0ABD3CU96</accession>
<dbReference type="PROSITE" id="PS51152">
    <property type="entry name" value="NFYA_HAP2_2"/>
    <property type="match status" value="1"/>
</dbReference>
<keyword evidence="3 8" id="KW-0238">DNA-binding</keyword>
<dbReference type="InterPro" id="IPR018362">
    <property type="entry name" value="CCAAT-binding_factor_CS"/>
</dbReference>
<evidence type="ECO:0000256" key="5">
    <source>
        <dbReference type="ARBA" id="ARBA00023163"/>
    </source>
</evidence>
<comment type="similarity">
    <text evidence="8">Belongs to the NFYA/HAP2 subunit family.</text>
</comment>
<comment type="function">
    <text evidence="8">Component of the sequence-specific heterotrimeric transcription factor (NF-Y) which specifically recognizes a 5'-CCAAT-3' box motif found in the promoters of its target genes.</text>
</comment>
<dbReference type="SMART" id="SM00521">
    <property type="entry name" value="CBF"/>
    <property type="match status" value="1"/>
</dbReference>
<proteinExistence type="inferred from homology"/>
<evidence type="ECO:0000256" key="4">
    <source>
        <dbReference type="ARBA" id="ARBA00023159"/>
    </source>
</evidence>
<protein>
    <recommendedName>
        <fullName evidence="8">Nuclear transcription factor Y subunit</fullName>
    </recommendedName>
</protein>
<comment type="subcellular location">
    <subcellularLocation>
        <location evidence="1 8">Nucleus</location>
    </subcellularLocation>
</comment>
<evidence type="ECO:0000256" key="8">
    <source>
        <dbReference type="RuleBase" id="RU367155"/>
    </source>
</evidence>
<keyword evidence="6 8" id="KW-0539">Nucleus</keyword>
<dbReference type="InterPro" id="IPR001289">
    <property type="entry name" value="NFYA"/>
</dbReference>
<sequence length="303" mass="33547">MQSISNKHHDGGRLSLWFPTKQTQHSLPNGAETETEFNFSHVKLSVSQDSSSTMSSGQSNLEAATSAKSDTHAQNISFQPGISETRKKRGEDYVRPFLSDGNADYISHQVQMVHHNQSLDHTSYPFAGSYFGKVSSAYEPNAIVYPQMMGVPQTRVVLPLDCTDGIVPVYVNAKQYHAILRRRQTRAKLEARNKITKARKPYLHESRHLHALKRVRGSGGRFVNTKNAQKPKTALSERSIRHSKINNNSWGGSTTSGSDISCIFNNDDIFPQSDLGVSIDSLTAPDDRLALSIDGYARISTGT</sequence>
<dbReference type="GO" id="GO:0003700">
    <property type="term" value="F:DNA-binding transcription factor activity"/>
    <property type="evidence" value="ECO:0007669"/>
    <property type="project" value="UniProtKB-UniRule"/>
</dbReference>
<dbReference type="Proteomes" id="UP001632038">
    <property type="component" value="Unassembled WGS sequence"/>
</dbReference>
<dbReference type="AlphaFoldDB" id="A0ABD3CU96"/>
<comment type="subunit">
    <text evidence="7">Heterotrimeric transcription factor composed of three components, NF-YA, NF-YB and NF-YC. NF-YB and NF-YC must interact and dimerize for NF-YA association and DNA binding.</text>
</comment>
<dbReference type="Gene3D" id="6.10.250.2430">
    <property type="match status" value="1"/>
</dbReference>
<evidence type="ECO:0000256" key="6">
    <source>
        <dbReference type="ARBA" id="ARBA00023242"/>
    </source>
</evidence>
<keyword evidence="2 8" id="KW-0805">Transcription regulation</keyword>
<organism evidence="10 11">
    <name type="scientific">Castilleja foliolosa</name>
    <dbReference type="NCBI Taxonomy" id="1961234"/>
    <lineage>
        <taxon>Eukaryota</taxon>
        <taxon>Viridiplantae</taxon>
        <taxon>Streptophyta</taxon>
        <taxon>Embryophyta</taxon>
        <taxon>Tracheophyta</taxon>
        <taxon>Spermatophyta</taxon>
        <taxon>Magnoliopsida</taxon>
        <taxon>eudicotyledons</taxon>
        <taxon>Gunneridae</taxon>
        <taxon>Pentapetalae</taxon>
        <taxon>asterids</taxon>
        <taxon>lamiids</taxon>
        <taxon>Lamiales</taxon>
        <taxon>Orobanchaceae</taxon>
        <taxon>Pedicularideae</taxon>
        <taxon>Castillejinae</taxon>
        <taxon>Castilleja</taxon>
    </lineage>
</organism>
<comment type="caution">
    <text evidence="10">The sequence shown here is derived from an EMBL/GenBank/DDBJ whole genome shotgun (WGS) entry which is preliminary data.</text>
</comment>
<keyword evidence="4" id="KW-0010">Activator</keyword>
<dbReference type="EMBL" id="JAVIJP010000029">
    <property type="protein sequence ID" value="KAL3633545.1"/>
    <property type="molecule type" value="Genomic_DNA"/>
</dbReference>
<evidence type="ECO:0000256" key="9">
    <source>
        <dbReference type="SAM" id="MobiDB-lite"/>
    </source>
</evidence>
<evidence type="ECO:0000256" key="2">
    <source>
        <dbReference type="ARBA" id="ARBA00023015"/>
    </source>
</evidence>
<keyword evidence="5 8" id="KW-0804">Transcription</keyword>
<feature type="compositionally biased region" description="Low complexity" evidence="9">
    <location>
        <begin position="49"/>
        <end position="59"/>
    </location>
</feature>
<keyword evidence="11" id="KW-1185">Reference proteome</keyword>
<feature type="compositionally biased region" description="Polar residues" evidence="9">
    <location>
        <begin position="60"/>
        <end position="82"/>
    </location>
</feature>
<gene>
    <name evidence="10" type="ORF">CASFOL_022307</name>
</gene>
<dbReference type="PROSITE" id="PS00686">
    <property type="entry name" value="NFYA_HAP2_1"/>
    <property type="match status" value="1"/>
</dbReference>
<evidence type="ECO:0000256" key="3">
    <source>
        <dbReference type="ARBA" id="ARBA00023125"/>
    </source>
</evidence>
<dbReference type="GO" id="GO:0003677">
    <property type="term" value="F:DNA binding"/>
    <property type="evidence" value="ECO:0007669"/>
    <property type="project" value="UniProtKB-KW"/>
</dbReference>
<dbReference type="GO" id="GO:0005634">
    <property type="term" value="C:nucleus"/>
    <property type="evidence" value="ECO:0007669"/>
    <property type="project" value="UniProtKB-SubCell"/>
</dbReference>
<evidence type="ECO:0000256" key="1">
    <source>
        <dbReference type="ARBA" id="ARBA00004123"/>
    </source>
</evidence>
<name>A0ABD3CU96_9LAMI</name>
<reference evidence="11" key="1">
    <citation type="journal article" date="2024" name="IScience">
        <title>Strigolactones Initiate the Formation of Haustorium-like Structures in Castilleja.</title>
        <authorList>
            <person name="Buerger M."/>
            <person name="Peterson D."/>
            <person name="Chory J."/>
        </authorList>
    </citation>
    <scope>NUCLEOTIDE SEQUENCE [LARGE SCALE GENOMIC DNA]</scope>
</reference>
<evidence type="ECO:0000313" key="10">
    <source>
        <dbReference type="EMBL" id="KAL3633545.1"/>
    </source>
</evidence>